<feature type="transmembrane region" description="Helical" evidence="1">
    <location>
        <begin position="47"/>
        <end position="68"/>
    </location>
</feature>
<organism evidence="2 3">
    <name type="scientific">Paenimyroides marinum</name>
    <dbReference type="NCBI Taxonomy" id="1159016"/>
    <lineage>
        <taxon>Bacteria</taxon>
        <taxon>Pseudomonadati</taxon>
        <taxon>Bacteroidota</taxon>
        <taxon>Flavobacteriia</taxon>
        <taxon>Flavobacteriales</taxon>
        <taxon>Flavobacteriaceae</taxon>
        <taxon>Paenimyroides</taxon>
    </lineage>
</organism>
<keyword evidence="1" id="KW-0472">Membrane</keyword>
<keyword evidence="3" id="KW-1185">Reference proteome</keyword>
<sequence length="77" mass="8973">MNPKKIFGYLFIIVAVILTLAIIVLLPQFMKALLPAVFNNHSGSYEIAYNVGYITYWIIHPIITIILWRVGIRWIKR</sequence>
<dbReference type="EMBL" id="FNXE01000026">
    <property type="protein sequence ID" value="SEH87674.1"/>
    <property type="molecule type" value="Genomic_DNA"/>
</dbReference>
<dbReference type="Proteomes" id="UP000199634">
    <property type="component" value="Unassembled WGS sequence"/>
</dbReference>
<gene>
    <name evidence="2" type="ORF">SAMN02927937_01892</name>
</gene>
<name>A0A1H6LRR8_9FLAO</name>
<evidence type="ECO:0000313" key="2">
    <source>
        <dbReference type="EMBL" id="SEH87674.1"/>
    </source>
</evidence>
<accession>A0A1H6LRR8</accession>
<keyword evidence="1" id="KW-0812">Transmembrane</keyword>
<keyword evidence="1" id="KW-1133">Transmembrane helix</keyword>
<dbReference type="AlphaFoldDB" id="A0A1H6LRR8"/>
<protein>
    <submittedName>
        <fullName evidence="2">Uncharacterized protein</fullName>
    </submittedName>
</protein>
<evidence type="ECO:0000256" key="1">
    <source>
        <dbReference type="SAM" id="Phobius"/>
    </source>
</evidence>
<dbReference type="STRING" id="1159016.SAMN02927937_01892"/>
<evidence type="ECO:0000313" key="3">
    <source>
        <dbReference type="Proteomes" id="UP000199634"/>
    </source>
</evidence>
<reference evidence="2 3" key="1">
    <citation type="submission" date="2016-10" db="EMBL/GenBank/DDBJ databases">
        <authorList>
            <person name="de Groot N.N."/>
        </authorList>
    </citation>
    <scope>NUCLEOTIDE SEQUENCE [LARGE SCALE GENOMIC DNA]</scope>
    <source>
        <strain evidence="2 3">CGMCC 1.10825</strain>
    </source>
</reference>
<feature type="transmembrane region" description="Helical" evidence="1">
    <location>
        <begin position="7"/>
        <end position="27"/>
    </location>
</feature>
<proteinExistence type="predicted"/>